<dbReference type="PIRSF" id="PIRSF017259">
    <property type="entry name" value="tRNA_mtfrase_TRM11"/>
    <property type="match status" value="1"/>
</dbReference>
<dbReference type="GO" id="GO:0005737">
    <property type="term" value="C:cytoplasm"/>
    <property type="evidence" value="ECO:0007669"/>
    <property type="project" value="UniProtKB-SubCell"/>
</dbReference>
<dbReference type="Pfam" id="PF01170">
    <property type="entry name" value="UPF0020"/>
    <property type="match status" value="1"/>
</dbReference>
<comment type="caution">
    <text evidence="14">The sequence shown here is derived from an EMBL/GenBank/DDBJ whole genome shotgun (WGS) entry which is preliminary data.</text>
</comment>
<dbReference type="InterPro" id="IPR016691">
    <property type="entry name" value="TRMT11"/>
</dbReference>
<dbReference type="SUPFAM" id="SSF53335">
    <property type="entry name" value="S-adenosyl-L-methionine-dependent methyltransferases"/>
    <property type="match status" value="1"/>
</dbReference>
<keyword evidence="5 10" id="KW-0808">Transferase</keyword>
<evidence type="ECO:0000259" key="12">
    <source>
        <dbReference type="Pfam" id="PF01170"/>
    </source>
</evidence>
<dbReference type="PANTHER" id="PTHR13370:SF3">
    <property type="entry name" value="TRNA (GUANINE(10)-N2)-METHYLTRANSFERASE HOMOLOG"/>
    <property type="match status" value="1"/>
</dbReference>
<dbReference type="PROSITE" id="PS00092">
    <property type="entry name" value="N6_MTASE"/>
    <property type="match status" value="1"/>
</dbReference>
<comment type="similarity">
    <text evidence="10">Belongs to the class I-like SAM-binding methyltransferase superfamily. TRM11 methyltransferase family.</text>
</comment>
<keyword evidence="3 10" id="KW-0820">tRNA-binding</keyword>
<keyword evidence="2" id="KW-0963">Cytoplasm</keyword>
<dbReference type="EC" id="2.1.1.214" evidence="9"/>
<keyword evidence="6 10" id="KW-0949">S-adenosyl-L-methionine</keyword>
<evidence type="ECO:0000256" key="6">
    <source>
        <dbReference type="ARBA" id="ARBA00022691"/>
    </source>
</evidence>
<name>A0A8H3IIP0_9LECA</name>
<evidence type="ECO:0000256" key="2">
    <source>
        <dbReference type="ARBA" id="ARBA00022490"/>
    </source>
</evidence>
<evidence type="ECO:0000256" key="10">
    <source>
        <dbReference type="PROSITE-ProRule" id="PRU00959"/>
    </source>
</evidence>
<dbReference type="PROSITE" id="PS51627">
    <property type="entry name" value="SAM_MT_TRM11"/>
    <property type="match status" value="1"/>
</dbReference>
<dbReference type="EMBL" id="CAJPDQ010000015">
    <property type="protein sequence ID" value="CAF9920228.1"/>
    <property type="molecule type" value="Genomic_DNA"/>
</dbReference>
<evidence type="ECO:0000256" key="5">
    <source>
        <dbReference type="ARBA" id="ARBA00022679"/>
    </source>
</evidence>
<feature type="domain" description="Ribosomal RNA large subunit methyltransferase K/L-like methyltransferase" evidence="12">
    <location>
        <begin position="190"/>
        <end position="317"/>
    </location>
</feature>
<dbReference type="AlphaFoldDB" id="A0A8H3IIP0"/>
<evidence type="ECO:0000256" key="7">
    <source>
        <dbReference type="ARBA" id="ARBA00022694"/>
    </source>
</evidence>
<dbReference type="GO" id="GO:0008033">
    <property type="term" value="P:tRNA processing"/>
    <property type="evidence" value="ECO:0007669"/>
    <property type="project" value="UniProtKB-UniRule"/>
</dbReference>
<evidence type="ECO:0000256" key="11">
    <source>
        <dbReference type="SAM" id="MobiDB-lite"/>
    </source>
</evidence>
<accession>A0A8H3IIP0</accession>
<gene>
    <name evidence="14" type="ORF">GOMPHAMPRED_002017</name>
</gene>
<dbReference type="GO" id="GO:0000049">
    <property type="term" value="F:tRNA binding"/>
    <property type="evidence" value="ECO:0007669"/>
    <property type="project" value="UniProtKB-UniRule"/>
</dbReference>
<dbReference type="InterPro" id="IPR000241">
    <property type="entry name" value="RlmKL-like_Mtase"/>
</dbReference>
<feature type="region of interest" description="Disordered" evidence="11">
    <location>
        <begin position="474"/>
        <end position="494"/>
    </location>
</feature>
<dbReference type="Gene3D" id="3.40.50.150">
    <property type="entry name" value="Vaccinia Virus protein VP39"/>
    <property type="match status" value="1"/>
</dbReference>
<comment type="subcellular location">
    <subcellularLocation>
        <location evidence="1">Cytoplasm</location>
    </subcellularLocation>
</comment>
<dbReference type="Proteomes" id="UP000664169">
    <property type="component" value="Unassembled WGS sequence"/>
</dbReference>
<organism evidence="14 15">
    <name type="scientific">Gomphillus americanus</name>
    <dbReference type="NCBI Taxonomy" id="1940652"/>
    <lineage>
        <taxon>Eukaryota</taxon>
        <taxon>Fungi</taxon>
        <taxon>Dikarya</taxon>
        <taxon>Ascomycota</taxon>
        <taxon>Pezizomycotina</taxon>
        <taxon>Lecanoromycetes</taxon>
        <taxon>OSLEUM clade</taxon>
        <taxon>Ostropomycetidae</taxon>
        <taxon>Ostropales</taxon>
        <taxon>Graphidaceae</taxon>
        <taxon>Gomphilloideae</taxon>
        <taxon>Gomphillus</taxon>
    </lineage>
</organism>
<dbReference type="InterPro" id="IPR059073">
    <property type="entry name" value="TRMT11_N"/>
</dbReference>
<dbReference type="PANTHER" id="PTHR13370">
    <property type="entry name" value="RNA METHYLASE-RELATED"/>
    <property type="match status" value="1"/>
</dbReference>
<evidence type="ECO:0000313" key="14">
    <source>
        <dbReference type="EMBL" id="CAF9920228.1"/>
    </source>
</evidence>
<dbReference type="GO" id="GO:0032259">
    <property type="term" value="P:methylation"/>
    <property type="evidence" value="ECO:0007669"/>
    <property type="project" value="UniProtKB-UniRule"/>
</dbReference>
<protein>
    <recommendedName>
        <fullName evidence="9">tRNA (guanine(10)-N(2))-methyltransferase</fullName>
        <ecNumber evidence="9">2.1.1.214</ecNumber>
    </recommendedName>
</protein>
<evidence type="ECO:0000256" key="9">
    <source>
        <dbReference type="ARBA" id="ARBA00066937"/>
    </source>
</evidence>
<keyword evidence="8 10" id="KW-0694">RNA-binding</keyword>
<feature type="domain" description="tRNA (guanine(10)-N(2))-methyltransferase TRMT11 N-terminal" evidence="13">
    <location>
        <begin position="3"/>
        <end position="180"/>
    </location>
</feature>
<evidence type="ECO:0000256" key="4">
    <source>
        <dbReference type="ARBA" id="ARBA00022603"/>
    </source>
</evidence>
<dbReference type="OrthoDB" id="296065at2759"/>
<keyword evidence="4 10" id="KW-0489">Methyltransferase</keyword>
<evidence type="ECO:0000256" key="1">
    <source>
        <dbReference type="ARBA" id="ARBA00004496"/>
    </source>
</evidence>
<keyword evidence="15" id="KW-1185">Reference proteome</keyword>
<dbReference type="Pfam" id="PF25904">
    <property type="entry name" value="Tmrp11_N"/>
    <property type="match status" value="1"/>
</dbReference>
<evidence type="ECO:0000256" key="8">
    <source>
        <dbReference type="ARBA" id="ARBA00022884"/>
    </source>
</evidence>
<dbReference type="InterPro" id="IPR002052">
    <property type="entry name" value="DNA_methylase_N6_adenine_CS"/>
</dbReference>
<evidence type="ECO:0000259" key="13">
    <source>
        <dbReference type="Pfam" id="PF25904"/>
    </source>
</evidence>
<proteinExistence type="inferred from homology"/>
<sequence length="494" mass="55015">MLDYLVRFAQTHESFRLPELQALASLHHVRLQIIHYSEYFPFAVVRLPDGGSIANVASRAILVQSVYELWGEGRDYESLHASVKSIAVKEIPKYRYTSFKFTFDSFQGSKTSATQCQLIESFSWLDFRGVISMKAAEQSFVIFEEYPSLDNPADTTHKARKFGEIPTKLYLGRLVGLGSRDLINKYSLKKRSYLSTTSMDAEMSLVMANMIHARPGSLIFDPFVGTGSLTISCAHFGAAVFGSDIDPRALRGKNGLGLKSNFQQYETSDQDLGSFTSDLVNTPLRGWSGPSATGNSTHCCEWLDGIVCDPPYGVREGLKTLGHRNDPDRKIHYSADGQALHLHSDYIAPKKPYSFVTILNDLLSFAAAVLVPDGRLSFWMPTADDVEETLPIPTHGKLELIAVCVQPFGKWSRRLITYRKRHSESCPSSPQVSGTYEAMDDTKAVDAEGLESLTATMPAGTQADDLNPFRKRYFEGFRPRTTKQPDKPELSSNS</sequence>
<dbReference type="GO" id="GO:0043527">
    <property type="term" value="C:tRNA methyltransferase complex"/>
    <property type="evidence" value="ECO:0007669"/>
    <property type="project" value="UniProtKB-ARBA"/>
</dbReference>
<reference evidence="14" key="1">
    <citation type="submission" date="2021-03" db="EMBL/GenBank/DDBJ databases">
        <authorList>
            <person name="Tagirdzhanova G."/>
        </authorList>
    </citation>
    <scope>NUCLEOTIDE SEQUENCE</scope>
</reference>
<evidence type="ECO:0000256" key="3">
    <source>
        <dbReference type="ARBA" id="ARBA00022555"/>
    </source>
</evidence>
<keyword evidence="7 10" id="KW-0819">tRNA processing</keyword>
<evidence type="ECO:0000313" key="15">
    <source>
        <dbReference type="Proteomes" id="UP000664169"/>
    </source>
</evidence>
<dbReference type="InterPro" id="IPR029063">
    <property type="entry name" value="SAM-dependent_MTases_sf"/>
</dbReference>
<dbReference type="GO" id="GO:0160102">
    <property type="term" value="F:tRNA (guanine(10)-N2)-methyltransferase activity"/>
    <property type="evidence" value="ECO:0007669"/>
    <property type="project" value="UniProtKB-EC"/>
</dbReference>